<dbReference type="InterPro" id="IPR006047">
    <property type="entry name" value="GH13_cat_dom"/>
</dbReference>
<dbReference type="InterPro" id="IPR013783">
    <property type="entry name" value="Ig-like_fold"/>
</dbReference>
<dbReference type="PROSITE" id="PS50853">
    <property type="entry name" value="FN3"/>
    <property type="match status" value="1"/>
</dbReference>
<dbReference type="GO" id="GO:0005975">
    <property type="term" value="P:carbohydrate metabolic process"/>
    <property type="evidence" value="ECO:0007669"/>
    <property type="project" value="InterPro"/>
</dbReference>
<reference evidence="1 2" key="1">
    <citation type="submission" date="2016-04" db="EMBL/GenBank/DDBJ databases">
        <title>Complete genome sequence of natural rubber-degrading, novel Gram-negative bacterium, Rhizobacter gummiphilus strain NS21.</title>
        <authorList>
            <person name="Tabata M."/>
            <person name="Kasai D."/>
            <person name="Fukuda M."/>
        </authorList>
    </citation>
    <scope>NUCLEOTIDE SEQUENCE [LARGE SCALE GENOMIC DNA]</scope>
    <source>
        <strain evidence="1 2">NS21</strain>
    </source>
</reference>
<dbReference type="EMBL" id="CP015118">
    <property type="protein sequence ID" value="ARN21443.1"/>
    <property type="molecule type" value="Genomic_DNA"/>
</dbReference>
<dbReference type="InterPro" id="IPR036116">
    <property type="entry name" value="FN3_sf"/>
</dbReference>
<dbReference type="PANTHER" id="PTHR10357">
    <property type="entry name" value="ALPHA-AMYLASE FAMILY MEMBER"/>
    <property type="match status" value="1"/>
</dbReference>
<dbReference type="InterPro" id="IPR003961">
    <property type="entry name" value="FN3_dom"/>
</dbReference>
<dbReference type="Gene3D" id="3.20.20.80">
    <property type="entry name" value="Glycosidases"/>
    <property type="match status" value="2"/>
</dbReference>
<dbReference type="OrthoDB" id="9800174at2"/>
<dbReference type="SUPFAM" id="SSF51445">
    <property type="entry name" value="(Trans)glycosidases"/>
    <property type="match status" value="1"/>
</dbReference>
<dbReference type="STRING" id="946333.A4W93_16905"/>
<keyword evidence="2" id="KW-1185">Reference proteome</keyword>
<proteinExistence type="predicted"/>
<dbReference type="SMART" id="SM01066">
    <property type="entry name" value="CBM_25"/>
    <property type="match status" value="2"/>
</dbReference>
<dbReference type="GO" id="GO:2001070">
    <property type="term" value="F:starch binding"/>
    <property type="evidence" value="ECO:0007669"/>
    <property type="project" value="InterPro"/>
</dbReference>
<dbReference type="InterPro" id="IPR005085">
    <property type="entry name" value="CBM25"/>
</dbReference>
<dbReference type="InterPro" id="IPR017853">
    <property type="entry name" value="GH"/>
</dbReference>
<evidence type="ECO:0000313" key="1">
    <source>
        <dbReference type="EMBL" id="ARN21443.1"/>
    </source>
</evidence>
<accession>A0A1W6LB24</accession>
<name>A0A1W6LB24_9BURK</name>
<organism evidence="1 2">
    <name type="scientific">Piscinibacter gummiphilus</name>
    <dbReference type="NCBI Taxonomy" id="946333"/>
    <lineage>
        <taxon>Bacteria</taxon>
        <taxon>Pseudomonadati</taxon>
        <taxon>Pseudomonadota</taxon>
        <taxon>Betaproteobacteria</taxon>
        <taxon>Burkholderiales</taxon>
        <taxon>Sphaerotilaceae</taxon>
        <taxon>Piscinibacter</taxon>
    </lineage>
</organism>
<dbReference type="Pfam" id="PF03423">
    <property type="entry name" value="CBM_25"/>
    <property type="match status" value="2"/>
</dbReference>
<gene>
    <name evidence="1" type="ORF">A4W93_16905</name>
</gene>
<dbReference type="Proteomes" id="UP000193427">
    <property type="component" value="Chromosome"/>
</dbReference>
<sequence>MKQWRFHALAGLLIAGAAPGVLAATATVYYYTPYKGWTSPNIHHNASGTWTAVPGVPMDAACKDWTKKTLDFGGSSFQTVFNNGNGSAWDNPNGGGNYTVPAGVHRVKNGVLTANAGDPCVVLPEQTATIFYKPNTSWTTVNIHYAPNGAAWTTPPGIAMDTACTGWRKKTVSLGQATGLAVTFNNGSTWDNNSGRNYALGTGTTTVVNGVVTGNAASPCGEPDTTPPTDPANLVGTVNGTTVSLTWTASTEDKSTFSYIITRTGGTSGTVTFTSATNSYVDTTGAPNTVYNYSVVARNTVPLTSGAAASPPIKTGEVTVSSTVFSWDNATVYFLLNDRFANGDTSNDRSYCRESNQACVSFGNDLTQMPSGFHGGDLKGITAKLKANYFKDLGVNALWITAPYEQIHGFVFGGNGAKHYGYHGYYTLDWTAIDKNMGTRADLQELVDTAHAQGIRVVMDIVVNHTGYETIKDMAEYGYGKLNSGWESTAYKSADVLTDWNNDIGRFIDYTSSNWANTFWTRDWVRLNNVAGYDQCEGTDGLKGCVGFLPDIKTEVANSVGIPSILSVKWNREGRMAAEQQKLDAWFASNGKARSPANHIIKWLTDYVSEFGIDGFRVDTAKHVDMNVLKDLKAEAVKARAAWIAQNPAKAAVLSGDKSFWMTGEVWGHGVGRSAYFDNGFDSIINFNFQGAAGNVGSLNATYTELATVNANNSIPFNVLSYISSHDKGLFDRNNLQTGLTSLLLAPGGVQLFYGDESARPLMGNWTGDHAWRGDMNWSSTNTALLAHAKKLGQFRNNHVAVGAGSHTKLADAPFTFSRVKDADKVVVAIGAGGRAAITVSGVFADGQQVRDAYTGALASVSGGKASVDVGSAGVVLLEAVN</sequence>
<dbReference type="KEGG" id="rgu:A4W93_16905"/>
<evidence type="ECO:0000313" key="2">
    <source>
        <dbReference type="Proteomes" id="UP000193427"/>
    </source>
</evidence>
<dbReference type="SUPFAM" id="SSF49265">
    <property type="entry name" value="Fibronectin type III"/>
    <property type="match status" value="1"/>
</dbReference>
<dbReference type="CDD" id="cd00063">
    <property type="entry name" value="FN3"/>
    <property type="match status" value="1"/>
</dbReference>
<dbReference type="RefSeq" id="WP_085751730.1">
    <property type="nucleotide sequence ID" value="NZ_BSPR01000013.1"/>
</dbReference>
<dbReference type="Gene3D" id="2.60.40.10">
    <property type="entry name" value="Immunoglobulins"/>
    <property type="match status" value="3"/>
</dbReference>
<dbReference type="SMART" id="SM00642">
    <property type="entry name" value="Aamy"/>
    <property type="match status" value="1"/>
</dbReference>
<dbReference type="Pfam" id="PF00128">
    <property type="entry name" value="Alpha-amylase"/>
    <property type="match status" value="1"/>
</dbReference>
<protein>
    <submittedName>
        <fullName evidence="1">Uncharacterized protein</fullName>
    </submittedName>
</protein>
<dbReference type="PANTHER" id="PTHR10357:SF209">
    <property type="entry name" value="PERIPLASMIC ALPHA-AMYLASE"/>
    <property type="match status" value="1"/>
</dbReference>
<dbReference type="AlphaFoldDB" id="A0A1W6LB24"/>